<accession>A0ABR2L5X1</accession>
<comment type="caution">
    <text evidence="2">The sequence shown here is derived from an EMBL/GenBank/DDBJ whole genome shotgun (WGS) entry which is preliminary data.</text>
</comment>
<keyword evidence="3" id="KW-1185">Reference proteome</keyword>
<gene>
    <name evidence="2" type="ORF">M9Y10_001021</name>
</gene>
<sequence>MLILTLLCLTEVDPKTALFSWRFIDNPLGVVDPLSIDLPFFGNWIFSSSSSAHEQETNYTTLSSGESAKIEFTFQIDSTQVYNFFYFQCLNDQNQSLISATCALSTLNNTYEIGLGNFDNYSTSSDLKKVSANITLKNNGKTNINFSLPIIIAYRSPFYSDISMTQQYPVIGQTKAVFCELFLNSSIGKIELHTIHVNSPHKIPSTFNPYNQIFGERTASFEFTTIPIISSETRIVGMNIFDSTLKLWRLYESEDKSEIGYCIDIDPVPPFRVTYIIIETSSTNFPDALEIWHNQFIDSFMLPEPEVNYGSIATPSSTDDFCITSFYQRHMWGGKLIEGFPPMKTFLPIPKFNITLPITPNDIINCSSNETYPHYADCMTVRMFGIAFQNNEFSVVKEADGNYTYNLIWSSNITYDNTAVSEYLKNHSYSGFAIDLDVARTMNYNQMIFDPQYFLIDKDGNRFKPMISSLYQILYFYRLIDVVRDGNILISDFFHPQFINVILTQGVVVNLVDPNDRNKLKYEMSSHNRLWRVRAQMGSCIFTILEESDPRSILHISEDYFSICLTLGALPSFYYPEWSDCLYLDYVDKLRAVIDNWAPRFRLVLYNTNYYANGIGLIHFNTSPEHQIPPIENETNISKNTQNKKSFLKKSALKKFLLNNNDTRLDSIYIEDDEEEEEENTSSYVFGTLSEENCFYEASTFCNKEDTEDDGLIDCYEVVLVGINMTFDNANDQITIQRVVSATFSVERNPVCVYASSPLTCTVDGLRVDLNLSTTASGPSIQMYRVALISFKYRISQSLEDWVRENMAAIVGALIGVLVLFIIIGFGFWYMYIKKRKDKEDLTRIMNKEMKVRQEKEDRNIKLGKKQLIEDRLKKDSDFLTIENA</sequence>
<name>A0ABR2L5X1_9EUKA</name>
<evidence type="ECO:0000313" key="2">
    <source>
        <dbReference type="EMBL" id="KAK8898729.1"/>
    </source>
</evidence>
<keyword evidence="1" id="KW-1133">Transmembrane helix</keyword>
<dbReference type="EMBL" id="JAPFFF010000001">
    <property type="protein sequence ID" value="KAK8898729.1"/>
    <property type="molecule type" value="Genomic_DNA"/>
</dbReference>
<keyword evidence="1" id="KW-0812">Transmembrane</keyword>
<evidence type="ECO:0000313" key="3">
    <source>
        <dbReference type="Proteomes" id="UP001470230"/>
    </source>
</evidence>
<protein>
    <submittedName>
        <fullName evidence="2">Uncharacterized protein</fullName>
    </submittedName>
</protein>
<feature type="transmembrane region" description="Helical" evidence="1">
    <location>
        <begin position="807"/>
        <end position="832"/>
    </location>
</feature>
<organism evidence="2 3">
    <name type="scientific">Tritrichomonas musculus</name>
    <dbReference type="NCBI Taxonomy" id="1915356"/>
    <lineage>
        <taxon>Eukaryota</taxon>
        <taxon>Metamonada</taxon>
        <taxon>Parabasalia</taxon>
        <taxon>Tritrichomonadida</taxon>
        <taxon>Tritrichomonadidae</taxon>
        <taxon>Tritrichomonas</taxon>
    </lineage>
</organism>
<reference evidence="2 3" key="1">
    <citation type="submission" date="2024-04" db="EMBL/GenBank/DDBJ databases">
        <title>Tritrichomonas musculus Genome.</title>
        <authorList>
            <person name="Alves-Ferreira E."/>
            <person name="Grigg M."/>
            <person name="Lorenzi H."/>
            <person name="Galac M."/>
        </authorList>
    </citation>
    <scope>NUCLEOTIDE SEQUENCE [LARGE SCALE GENOMIC DNA]</scope>
    <source>
        <strain evidence="2 3">EAF2021</strain>
    </source>
</reference>
<proteinExistence type="predicted"/>
<keyword evidence="1" id="KW-0472">Membrane</keyword>
<evidence type="ECO:0000256" key="1">
    <source>
        <dbReference type="SAM" id="Phobius"/>
    </source>
</evidence>
<dbReference type="Proteomes" id="UP001470230">
    <property type="component" value="Unassembled WGS sequence"/>
</dbReference>